<keyword evidence="1" id="KW-0732">Signal</keyword>
<name>A0AAN9T9T9_9HEMI</name>
<dbReference type="InterPro" id="IPR051298">
    <property type="entry name" value="Heme_transport/Cell_adhesion"/>
</dbReference>
<evidence type="ECO:0000313" key="3">
    <source>
        <dbReference type="EMBL" id="KAK7576641.1"/>
    </source>
</evidence>
<feature type="repeat" description="Hemopexin" evidence="2">
    <location>
        <begin position="181"/>
        <end position="231"/>
    </location>
</feature>
<organism evidence="3 4">
    <name type="scientific">Parthenolecanium corni</name>
    <dbReference type="NCBI Taxonomy" id="536013"/>
    <lineage>
        <taxon>Eukaryota</taxon>
        <taxon>Metazoa</taxon>
        <taxon>Ecdysozoa</taxon>
        <taxon>Arthropoda</taxon>
        <taxon>Hexapoda</taxon>
        <taxon>Insecta</taxon>
        <taxon>Pterygota</taxon>
        <taxon>Neoptera</taxon>
        <taxon>Paraneoptera</taxon>
        <taxon>Hemiptera</taxon>
        <taxon>Sternorrhyncha</taxon>
        <taxon>Coccoidea</taxon>
        <taxon>Coccidae</taxon>
        <taxon>Parthenolecanium</taxon>
    </lineage>
</organism>
<dbReference type="Pfam" id="PF00045">
    <property type="entry name" value="Hemopexin"/>
    <property type="match status" value="2"/>
</dbReference>
<dbReference type="InterPro" id="IPR018487">
    <property type="entry name" value="Hemopexin-like_repeat"/>
</dbReference>
<evidence type="ECO:0000313" key="4">
    <source>
        <dbReference type="Proteomes" id="UP001367676"/>
    </source>
</evidence>
<dbReference type="EMBL" id="JBBCAQ010000036">
    <property type="protein sequence ID" value="KAK7576641.1"/>
    <property type="molecule type" value="Genomic_DNA"/>
</dbReference>
<feature type="repeat" description="Hemopexin" evidence="2">
    <location>
        <begin position="129"/>
        <end position="180"/>
    </location>
</feature>
<dbReference type="AlphaFoldDB" id="A0AAN9T9T9"/>
<dbReference type="Gene3D" id="2.110.10.10">
    <property type="entry name" value="Hemopexin-like domain"/>
    <property type="match status" value="1"/>
</dbReference>
<keyword evidence="4" id="KW-1185">Reference proteome</keyword>
<sequence>MGVTEARFSDTQAGIPLRPIDYSEELSLCDDSDVDDVIIVNATYYVFKRQKVWFQIKRYGERVYRTNVTIKDVFPNLDDDIDAAYSEESNDVYFFKGPMCWKYKLINITSFSLYSGYPRTIDNDFPGIPSGIQAVTKVSAYRNGFIYFFKDNLFYRFEPKRVPHIRSTYPRLISDVWNGIPDNLNGCVYDPRKKWLFFFKGLNYLRFDMVMHRMSYNGTEQKTTAEDFFDCVPRP</sequence>
<evidence type="ECO:0000256" key="2">
    <source>
        <dbReference type="PROSITE-ProRule" id="PRU01011"/>
    </source>
</evidence>
<dbReference type="SUPFAM" id="SSF50923">
    <property type="entry name" value="Hemopexin-like domain"/>
    <property type="match status" value="1"/>
</dbReference>
<evidence type="ECO:0000256" key="1">
    <source>
        <dbReference type="ARBA" id="ARBA00022729"/>
    </source>
</evidence>
<protein>
    <recommendedName>
        <fullName evidence="5">Matrix metalloproteinase</fullName>
    </recommendedName>
</protein>
<dbReference type="PROSITE" id="PS51642">
    <property type="entry name" value="HEMOPEXIN_2"/>
    <property type="match status" value="3"/>
</dbReference>
<dbReference type="SMART" id="SM00120">
    <property type="entry name" value="HX"/>
    <property type="match status" value="4"/>
</dbReference>
<evidence type="ECO:0008006" key="5">
    <source>
        <dbReference type="Google" id="ProtNLM"/>
    </source>
</evidence>
<dbReference type="InterPro" id="IPR036375">
    <property type="entry name" value="Hemopexin-like_dom_sf"/>
</dbReference>
<accession>A0AAN9T9T9</accession>
<dbReference type="PANTHER" id="PTHR22917:SF6">
    <property type="entry name" value="EG:8D8.2 PROTEIN-RELATED"/>
    <property type="match status" value="1"/>
</dbReference>
<comment type="caution">
    <text evidence="3">The sequence shown here is derived from an EMBL/GenBank/DDBJ whole genome shotgun (WGS) entry which is preliminary data.</text>
</comment>
<feature type="repeat" description="Hemopexin" evidence="2">
    <location>
        <begin position="78"/>
        <end position="128"/>
    </location>
</feature>
<dbReference type="Proteomes" id="UP001367676">
    <property type="component" value="Unassembled WGS sequence"/>
</dbReference>
<dbReference type="PANTHER" id="PTHR22917">
    <property type="entry name" value="HEMOPEXIN DOMAIN-CONTAINING PROTEIN"/>
    <property type="match status" value="1"/>
</dbReference>
<proteinExistence type="predicted"/>
<reference evidence="3 4" key="1">
    <citation type="submission" date="2024-03" db="EMBL/GenBank/DDBJ databases">
        <title>Adaptation during the transition from Ophiocordyceps entomopathogen to insect associate is accompanied by gene loss and intensified selection.</title>
        <authorList>
            <person name="Ward C.M."/>
            <person name="Onetto C.A."/>
            <person name="Borneman A.R."/>
        </authorList>
    </citation>
    <scope>NUCLEOTIDE SEQUENCE [LARGE SCALE GENOMIC DNA]</scope>
    <source>
        <strain evidence="3">AWRI1</strain>
        <tissue evidence="3">Single Adult Female</tissue>
    </source>
</reference>
<gene>
    <name evidence="3" type="ORF">V9T40_012927</name>
</gene>